<name>A0A165C5W7_EXIGL</name>
<protein>
    <submittedName>
        <fullName evidence="1">Uncharacterized protein</fullName>
    </submittedName>
</protein>
<accession>A0A165C5W7</accession>
<dbReference type="Proteomes" id="UP000077266">
    <property type="component" value="Unassembled WGS sequence"/>
</dbReference>
<dbReference type="AlphaFoldDB" id="A0A165C5W7"/>
<keyword evidence="2" id="KW-1185">Reference proteome</keyword>
<evidence type="ECO:0000313" key="1">
    <source>
        <dbReference type="EMBL" id="KZV81878.1"/>
    </source>
</evidence>
<dbReference type="InParanoid" id="A0A165C5W7"/>
<organism evidence="1 2">
    <name type="scientific">Exidia glandulosa HHB12029</name>
    <dbReference type="NCBI Taxonomy" id="1314781"/>
    <lineage>
        <taxon>Eukaryota</taxon>
        <taxon>Fungi</taxon>
        <taxon>Dikarya</taxon>
        <taxon>Basidiomycota</taxon>
        <taxon>Agaricomycotina</taxon>
        <taxon>Agaricomycetes</taxon>
        <taxon>Auriculariales</taxon>
        <taxon>Exidiaceae</taxon>
        <taxon>Exidia</taxon>
    </lineage>
</organism>
<evidence type="ECO:0000313" key="2">
    <source>
        <dbReference type="Proteomes" id="UP000077266"/>
    </source>
</evidence>
<proteinExistence type="predicted"/>
<reference evidence="1 2" key="1">
    <citation type="journal article" date="2016" name="Mol. Biol. Evol.">
        <title>Comparative Genomics of Early-Diverging Mushroom-Forming Fungi Provides Insights into the Origins of Lignocellulose Decay Capabilities.</title>
        <authorList>
            <person name="Nagy L.G."/>
            <person name="Riley R."/>
            <person name="Tritt A."/>
            <person name="Adam C."/>
            <person name="Daum C."/>
            <person name="Floudas D."/>
            <person name="Sun H."/>
            <person name="Yadav J.S."/>
            <person name="Pangilinan J."/>
            <person name="Larsson K.H."/>
            <person name="Matsuura K."/>
            <person name="Barry K."/>
            <person name="Labutti K."/>
            <person name="Kuo R."/>
            <person name="Ohm R.A."/>
            <person name="Bhattacharya S.S."/>
            <person name="Shirouzu T."/>
            <person name="Yoshinaga Y."/>
            <person name="Martin F.M."/>
            <person name="Grigoriev I.V."/>
            <person name="Hibbett D.S."/>
        </authorList>
    </citation>
    <scope>NUCLEOTIDE SEQUENCE [LARGE SCALE GENOMIC DNA]</scope>
    <source>
        <strain evidence="1 2">HHB12029</strain>
    </source>
</reference>
<gene>
    <name evidence="1" type="ORF">EXIGLDRAFT_730424</name>
</gene>
<sequence>MRLPPELILPVAEALMRDPDTKTLARLALVSSSYRALVTPYLYHTVFLHRPKAALAFCNTLSLGPELGVYVHLLSVRPFGAVRLAQAPVDLLGVCMNLATIQALHMDTHNLGSIVPSICASPATRLAIGEVGEPPVDALSRVTGHDGLAPRLTELYILCSSISETPAQGPITSPPKYTSLERLERLVIAIDLGLVHNVSNRATTLDGRLCEVLLPALESLKDLPRLERLRLFFYPTRSARVVLGVVSDFVASVRELEDPRITMAAIAAAFDAESLLVRHEHGNIDMWAYGETLLESYGTCS</sequence>
<dbReference type="EMBL" id="KV426360">
    <property type="protein sequence ID" value="KZV81878.1"/>
    <property type="molecule type" value="Genomic_DNA"/>
</dbReference>